<name>A0A510UQV2_9CELL</name>
<evidence type="ECO:0000256" key="1">
    <source>
        <dbReference type="ARBA" id="ARBA00004496"/>
    </source>
</evidence>
<organism evidence="4 5">
    <name type="scientific">Cellulomonas persica</name>
    <dbReference type="NCBI Taxonomy" id="76861"/>
    <lineage>
        <taxon>Bacteria</taxon>
        <taxon>Bacillati</taxon>
        <taxon>Actinomycetota</taxon>
        <taxon>Actinomycetes</taxon>
        <taxon>Micrococcales</taxon>
        <taxon>Cellulomonadaceae</taxon>
        <taxon>Cellulomonas</taxon>
    </lineage>
</organism>
<keyword evidence="5" id="KW-1185">Reference proteome</keyword>
<dbReference type="InterPro" id="IPR036388">
    <property type="entry name" value="WH-like_DNA-bd_sf"/>
</dbReference>
<protein>
    <submittedName>
        <fullName evidence="4">MarR family transcriptional regulator</fullName>
    </submittedName>
</protein>
<dbReference type="Proteomes" id="UP000321386">
    <property type="component" value="Unassembled WGS sequence"/>
</dbReference>
<dbReference type="Pfam" id="PF01047">
    <property type="entry name" value="MarR"/>
    <property type="match status" value="1"/>
</dbReference>
<reference evidence="4 5" key="1">
    <citation type="submission" date="2019-07" db="EMBL/GenBank/DDBJ databases">
        <title>Whole genome shotgun sequence of Cellulomonas persica NBRC 101101.</title>
        <authorList>
            <person name="Hosoyama A."/>
            <person name="Uohara A."/>
            <person name="Ohji S."/>
            <person name="Ichikawa N."/>
        </authorList>
    </citation>
    <scope>NUCLEOTIDE SEQUENCE [LARGE SCALE GENOMIC DNA]</scope>
    <source>
        <strain evidence="4 5">NBRC 101101</strain>
    </source>
</reference>
<accession>A0A510UQV2</accession>
<evidence type="ECO:0000256" key="2">
    <source>
        <dbReference type="SAM" id="MobiDB-lite"/>
    </source>
</evidence>
<evidence type="ECO:0000313" key="5">
    <source>
        <dbReference type="Proteomes" id="UP000321386"/>
    </source>
</evidence>
<dbReference type="InterPro" id="IPR039422">
    <property type="entry name" value="MarR/SlyA-like"/>
</dbReference>
<dbReference type="AlphaFoldDB" id="A0A510UQV2"/>
<dbReference type="EMBL" id="BJUA01000003">
    <property type="protein sequence ID" value="GEK17038.1"/>
    <property type="molecule type" value="Genomic_DNA"/>
</dbReference>
<feature type="region of interest" description="Disordered" evidence="2">
    <location>
        <begin position="1"/>
        <end position="20"/>
    </location>
</feature>
<gene>
    <name evidence="4" type="ORF">CPE01_07710</name>
</gene>
<dbReference type="SMART" id="SM00347">
    <property type="entry name" value="HTH_MARR"/>
    <property type="match status" value="1"/>
</dbReference>
<evidence type="ECO:0000259" key="3">
    <source>
        <dbReference type="PROSITE" id="PS50995"/>
    </source>
</evidence>
<evidence type="ECO:0000313" key="4">
    <source>
        <dbReference type="EMBL" id="GEK17038.1"/>
    </source>
</evidence>
<dbReference type="GO" id="GO:0003700">
    <property type="term" value="F:DNA-binding transcription factor activity"/>
    <property type="evidence" value="ECO:0007669"/>
    <property type="project" value="InterPro"/>
</dbReference>
<proteinExistence type="predicted"/>
<dbReference type="InterPro" id="IPR000835">
    <property type="entry name" value="HTH_MarR-typ"/>
</dbReference>
<dbReference type="PROSITE" id="PS50995">
    <property type="entry name" value="HTH_MARR_2"/>
    <property type="match status" value="1"/>
</dbReference>
<comment type="caution">
    <text evidence="4">The sequence shown here is derived from an EMBL/GenBank/DDBJ whole genome shotgun (WGS) entry which is preliminary data.</text>
</comment>
<dbReference type="InterPro" id="IPR036390">
    <property type="entry name" value="WH_DNA-bd_sf"/>
</dbReference>
<dbReference type="PANTHER" id="PTHR33164:SF5">
    <property type="entry name" value="ORGANIC HYDROPEROXIDE RESISTANCE TRANSCRIPTIONAL REGULATOR"/>
    <property type="match status" value="1"/>
</dbReference>
<dbReference type="GO" id="GO:0005737">
    <property type="term" value="C:cytoplasm"/>
    <property type="evidence" value="ECO:0007669"/>
    <property type="project" value="UniProtKB-SubCell"/>
</dbReference>
<dbReference type="PANTHER" id="PTHR33164">
    <property type="entry name" value="TRANSCRIPTIONAL REGULATOR, MARR FAMILY"/>
    <property type="match status" value="1"/>
</dbReference>
<comment type="subcellular location">
    <subcellularLocation>
        <location evidence="1">Cytoplasm</location>
    </subcellularLocation>
</comment>
<feature type="compositionally biased region" description="Polar residues" evidence="2">
    <location>
        <begin position="1"/>
        <end position="11"/>
    </location>
</feature>
<dbReference type="SUPFAM" id="SSF46785">
    <property type="entry name" value="Winged helix' DNA-binding domain"/>
    <property type="match status" value="1"/>
</dbReference>
<sequence length="169" mass="17874">MTQTAQQSTVADGSVAGSDDAPAVDTVDPLALEAQVCLALSAAARALVGTYRTLLEPLGLTHPQYLAMLALWQDGPMSLVRLAARLHLEPATTSPLVKRLEARGLVARRTDTRDERALVIELTDAGAAMREQAVGIPGAMLERLGLDAEEVAHVRDAALVVLDACERAD</sequence>
<feature type="domain" description="HTH marR-type" evidence="3">
    <location>
        <begin position="33"/>
        <end position="163"/>
    </location>
</feature>
<dbReference type="GO" id="GO:0006950">
    <property type="term" value="P:response to stress"/>
    <property type="evidence" value="ECO:0007669"/>
    <property type="project" value="TreeGrafter"/>
</dbReference>
<dbReference type="Gene3D" id="1.10.10.10">
    <property type="entry name" value="Winged helix-like DNA-binding domain superfamily/Winged helix DNA-binding domain"/>
    <property type="match status" value="1"/>
</dbReference>